<dbReference type="AlphaFoldDB" id="A0A172TD66"/>
<evidence type="ECO:0000313" key="2">
    <source>
        <dbReference type="Proteomes" id="UP000077363"/>
    </source>
</evidence>
<dbReference type="PATRIC" id="fig|1182568.3.peg.2234"/>
<sequence>MPARIRIYGKEATFTQGHWSCEDDSLLAMLEALADPRANTEEQEQLHALYAAGRFGGAVATAEGDWKTAPHPEAEIKLEDFAPATPRSTPESLANKAGWLGFLKRKK</sequence>
<organism evidence="1 2">
    <name type="scientific">Deinococcus puniceus</name>
    <dbReference type="NCBI Taxonomy" id="1182568"/>
    <lineage>
        <taxon>Bacteria</taxon>
        <taxon>Thermotogati</taxon>
        <taxon>Deinococcota</taxon>
        <taxon>Deinococci</taxon>
        <taxon>Deinococcales</taxon>
        <taxon>Deinococcaceae</taxon>
        <taxon>Deinococcus</taxon>
    </lineage>
</organism>
<protein>
    <submittedName>
        <fullName evidence="1">Uncharacterized protein</fullName>
    </submittedName>
</protein>
<dbReference type="STRING" id="1182568.SU48_10765"/>
<accession>A0A172TD66</accession>
<gene>
    <name evidence="1" type="ORF">SU48_10765</name>
</gene>
<dbReference type="OrthoDB" id="69875at2"/>
<dbReference type="RefSeq" id="WP_064016002.1">
    <property type="nucleotide sequence ID" value="NZ_CP011387.1"/>
</dbReference>
<dbReference type="EMBL" id="CP011387">
    <property type="protein sequence ID" value="ANE44941.1"/>
    <property type="molecule type" value="Genomic_DNA"/>
</dbReference>
<dbReference type="KEGG" id="dpu:SU48_10765"/>
<proteinExistence type="predicted"/>
<name>A0A172TD66_9DEIO</name>
<dbReference type="Proteomes" id="UP000077363">
    <property type="component" value="Chromosome"/>
</dbReference>
<keyword evidence="2" id="KW-1185">Reference proteome</keyword>
<reference evidence="1 2" key="1">
    <citation type="submission" date="2015-01" db="EMBL/GenBank/DDBJ databases">
        <title>Deinococcus puniceus/DY1/ whole genome sequencing.</title>
        <authorList>
            <person name="Kim M.K."/>
            <person name="Srinivasan S."/>
            <person name="Lee J.-J."/>
        </authorList>
    </citation>
    <scope>NUCLEOTIDE SEQUENCE [LARGE SCALE GENOMIC DNA]</scope>
    <source>
        <strain evidence="1 2">DY1</strain>
    </source>
</reference>
<evidence type="ECO:0000313" key="1">
    <source>
        <dbReference type="EMBL" id="ANE44941.1"/>
    </source>
</evidence>